<dbReference type="AlphaFoldDB" id="A0A7D8USC9"/>
<feature type="compositionally biased region" description="Low complexity" evidence="1">
    <location>
        <begin position="309"/>
        <end position="322"/>
    </location>
</feature>
<protein>
    <submittedName>
        <fullName evidence="2">Uncharacterized protein</fullName>
    </submittedName>
</protein>
<feature type="region of interest" description="Disordered" evidence="1">
    <location>
        <begin position="290"/>
        <end position="461"/>
    </location>
</feature>
<evidence type="ECO:0000313" key="3">
    <source>
        <dbReference type="Proteomes" id="UP000481288"/>
    </source>
</evidence>
<proteinExistence type="predicted"/>
<evidence type="ECO:0000256" key="1">
    <source>
        <dbReference type="SAM" id="MobiDB-lite"/>
    </source>
</evidence>
<feature type="compositionally biased region" description="Basic and acidic residues" evidence="1">
    <location>
        <begin position="236"/>
        <end position="248"/>
    </location>
</feature>
<name>A0A7D8USC9_9HELO</name>
<feature type="compositionally biased region" description="Basic and acidic residues" evidence="1">
    <location>
        <begin position="290"/>
        <end position="300"/>
    </location>
</feature>
<organism evidence="2 3">
    <name type="scientific">Lachnellula cervina</name>
    <dbReference type="NCBI Taxonomy" id="1316786"/>
    <lineage>
        <taxon>Eukaryota</taxon>
        <taxon>Fungi</taxon>
        <taxon>Dikarya</taxon>
        <taxon>Ascomycota</taxon>
        <taxon>Pezizomycotina</taxon>
        <taxon>Leotiomycetes</taxon>
        <taxon>Helotiales</taxon>
        <taxon>Lachnaceae</taxon>
        <taxon>Lachnellula</taxon>
    </lineage>
</organism>
<feature type="compositionally biased region" description="Low complexity" evidence="1">
    <location>
        <begin position="64"/>
        <end position="78"/>
    </location>
</feature>
<sequence length="461" mass="50729">MATFRHTTPPPPSRIHTPSTPLFGTFDDDYQPYSPRKSSRISQRSRSAQTPPPQSAGRNLRTNPSSSGSLSTSPYLTSQPRSPQTAPKKRGPKSDPEIGGRRVSGALNYESTASAAAALGLPTPTPRKAEKMRPVDVLRANGMLPTPAKTPQKRPEEGQTPPEVTAIARNLFPVRPDTLDEVMPSPKRKGKKRYTGFTLDSFEAENDQNPIAIYTDSNERIPEADMSMDNPFYGDGAEHEYEEHEPSKRSIKKRKIMVPGEGEQDLEDVEQRKDGVICVFRGRKVFRKFSDAQSLDHRDTGSMADGSFDDSPAAEASASGASRLLFPSERQLRSKDLRSQAVEDEEADTDIDESSMLSTPRTRPGRKTRSINSNSTPQYNEEVSTPMAPRFGPAVPISPPSTSRATRSKKIDMSSSPVGPDSDDALSPFDSWSRVKNPKKRVADTTPSKPASHSEKRVRTH</sequence>
<evidence type="ECO:0000313" key="2">
    <source>
        <dbReference type="EMBL" id="TVY56549.1"/>
    </source>
</evidence>
<feature type="compositionally biased region" description="Basic and acidic residues" evidence="1">
    <location>
        <begin position="452"/>
        <end position="461"/>
    </location>
</feature>
<comment type="caution">
    <text evidence="2">The sequence shown here is derived from an EMBL/GenBank/DDBJ whole genome shotgun (WGS) entry which is preliminary data.</text>
</comment>
<dbReference type="Proteomes" id="UP000481288">
    <property type="component" value="Unassembled WGS sequence"/>
</dbReference>
<dbReference type="EMBL" id="QGMG01000152">
    <property type="protein sequence ID" value="TVY56549.1"/>
    <property type="molecule type" value="Genomic_DNA"/>
</dbReference>
<feature type="compositionally biased region" description="Polar residues" evidence="1">
    <location>
        <begin position="370"/>
        <end position="383"/>
    </location>
</feature>
<feature type="compositionally biased region" description="Acidic residues" evidence="1">
    <location>
        <begin position="342"/>
        <end position="353"/>
    </location>
</feature>
<dbReference type="OrthoDB" id="5398515at2759"/>
<keyword evidence="3" id="KW-1185">Reference proteome</keyword>
<feature type="compositionally biased region" description="Low complexity" evidence="1">
    <location>
        <begin position="34"/>
        <end position="47"/>
    </location>
</feature>
<gene>
    <name evidence="2" type="ORF">LCER1_G001982</name>
</gene>
<reference evidence="2 3" key="1">
    <citation type="submission" date="2018-05" db="EMBL/GenBank/DDBJ databases">
        <title>Whole genome sequencing for identification of molecular markers to develop diagnostic detection tools for the regulated plant pathogen Lachnellula willkommii.</title>
        <authorList>
            <person name="Giroux E."/>
            <person name="Bilodeau G."/>
        </authorList>
    </citation>
    <scope>NUCLEOTIDE SEQUENCE [LARGE SCALE GENOMIC DNA]</scope>
    <source>
        <strain evidence="2 3">CBS 625.97</strain>
    </source>
</reference>
<feature type="region of interest" description="Disordered" evidence="1">
    <location>
        <begin position="139"/>
        <end position="193"/>
    </location>
</feature>
<accession>A0A7D8USC9</accession>
<feature type="region of interest" description="Disordered" evidence="1">
    <location>
        <begin position="208"/>
        <end position="273"/>
    </location>
</feature>
<feature type="region of interest" description="Disordered" evidence="1">
    <location>
        <begin position="1"/>
        <end position="109"/>
    </location>
</feature>